<name>A0A1H9E1L5_9HYPH</name>
<evidence type="ECO:0008006" key="4">
    <source>
        <dbReference type="Google" id="ProtNLM"/>
    </source>
</evidence>
<reference evidence="2 3" key="1">
    <citation type="submission" date="2016-10" db="EMBL/GenBank/DDBJ databases">
        <authorList>
            <person name="de Groot N.N."/>
        </authorList>
    </citation>
    <scope>NUCLEOTIDE SEQUENCE [LARGE SCALE GENOMIC DNA]</scope>
    <source>
        <strain evidence="2 3">A52C2</strain>
    </source>
</reference>
<evidence type="ECO:0000313" key="2">
    <source>
        <dbReference type="EMBL" id="SEQ19639.1"/>
    </source>
</evidence>
<accession>A0A1H9E1L5</accession>
<sequence>MLTAEAKGVSLVLPTPFADSGELDPGSTDRLAHACLEP</sequence>
<dbReference type="STRING" id="1855383.SAMN05216548_10340"/>
<feature type="region of interest" description="Disordered" evidence="1">
    <location>
        <begin position="1"/>
        <end position="26"/>
    </location>
</feature>
<gene>
    <name evidence="2" type="ORF">SAMN05216548_10340</name>
</gene>
<keyword evidence="3" id="KW-1185">Reference proteome</keyword>
<organism evidence="2 3">
    <name type="scientific">Faunimonas pinastri</name>
    <dbReference type="NCBI Taxonomy" id="1855383"/>
    <lineage>
        <taxon>Bacteria</taxon>
        <taxon>Pseudomonadati</taxon>
        <taxon>Pseudomonadota</taxon>
        <taxon>Alphaproteobacteria</taxon>
        <taxon>Hyphomicrobiales</taxon>
        <taxon>Afifellaceae</taxon>
        <taxon>Faunimonas</taxon>
    </lineage>
</organism>
<dbReference type="EMBL" id="FOFG01000003">
    <property type="protein sequence ID" value="SEQ19639.1"/>
    <property type="molecule type" value="Genomic_DNA"/>
</dbReference>
<proteinExistence type="predicted"/>
<evidence type="ECO:0000256" key="1">
    <source>
        <dbReference type="SAM" id="MobiDB-lite"/>
    </source>
</evidence>
<evidence type="ECO:0000313" key="3">
    <source>
        <dbReference type="Proteomes" id="UP000199647"/>
    </source>
</evidence>
<dbReference type="AlphaFoldDB" id="A0A1H9E1L5"/>
<dbReference type="Proteomes" id="UP000199647">
    <property type="component" value="Unassembled WGS sequence"/>
</dbReference>
<protein>
    <recommendedName>
        <fullName evidence="4">Dihydrodipicolinate synthase family protein</fullName>
    </recommendedName>
</protein>